<dbReference type="InterPro" id="IPR001509">
    <property type="entry name" value="Epimerase_deHydtase"/>
</dbReference>
<name>A0ABW4ZT34_9BACL</name>
<proteinExistence type="inferred from homology"/>
<dbReference type="Proteomes" id="UP001597343">
    <property type="component" value="Unassembled WGS sequence"/>
</dbReference>
<sequence>MKAVVTGGAGLIGSHLVDQLIALGFDVHVIDNLSTGDLANVHPKATLHQLDIRSQEAKNVIKKERPAVVFHQAAQVVVQCSIRDPKHDASVNILGTINMLEACCEASVQAFVYASSCAVYGDLHAGVITEEDPVNPISFYGASKLAPELYIRVFHQMYGLPYTILRYANVYGPRQTPHSEGGVVAIFLDRIRRGLPLLIHGDGEQTRDFVYVKDAVRANIAAMYRNQNRVIQVGTATATSINQLVAMLRYIHCSEIKVTYEPERPGDIKHSCLDYSQNRRQLLWSPQYDLLQGLTETYSSVMKRV</sequence>
<dbReference type="PANTHER" id="PTHR43000">
    <property type="entry name" value="DTDP-D-GLUCOSE 4,6-DEHYDRATASE-RELATED"/>
    <property type="match status" value="1"/>
</dbReference>
<gene>
    <name evidence="3" type="ORF">ACFSOY_00880</name>
</gene>
<reference evidence="4" key="1">
    <citation type="journal article" date="2019" name="Int. J. Syst. Evol. Microbiol.">
        <title>The Global Catalogue of Microorganisms (GCM) 10K type strain sequencing project: providing services to taxonomists for standard genome sequencing and annotation.</title>
        <authorList>
            <consortium name="The Broad Institute Genomics Platform"/>
            <consortium name="The Broad Institute Genome Sequencing Center for Infectious Disease"/>
            <person name="Wu L."/>
            <person name="Ma J."/>
        </authorList>
    </citation>
    <scope>NUCLEOTIDE SEQUENCE [LARGE SCALE GENOMIC DNA]</scope>
    <source>
        <strain evidence="4">CGMCC 1.13574</strain>
    </source>
</reference>
<feature type="domain" description="NAD-dependent epimerase/dehydratase" evidence="2">
    <location>
        <begin position="4"/>
        <end position="234"/>
    </location>
</feature>
<evidence type="ECO:0000259" key="2">
    <source>
        <dbReference type="Pfam" id="PF01370"/>
    </source>
</evidence>
<dbReference type="RefSeq" id="WP_386043407.1">
    <property type="nucleotide sequence ID" value="NZ_JBHUIO010000002.1"/>
</dbReference>
<evidence type="ECO:0000313" key="4">
    <source>
        <dbReference type="Proteomes" id="UP001597343"/>
    </source>
</evidence>
<organism evidence="3 4">
    <name type="scientific">Tumebacillus lipolyticus</name>
    <dbReference type="NCBI Taxonomy" id="1280370"/>
    <lineage>
        <taxon>Bacteria</taxon>
        <taxon>Bacillati</taxon>
        <taxon>Bacillota</taxon>
        <taxon>Bacilli</taxon>
        <taxon>Bacillales</taxon>
        <taxon>Alicyclobacillaceae</taxon>
        <taxon>Tumebacillus</taxon>
    </lineage>
</organism>
<dbReference type="EMBL" id="JBHUIO010000002">
    <property type="protein sequence ID" value="MFD2168571.1"/>
    <property type="molecule type" value="Genomic_DNA"/>
</dbReference>
<evidence type="ECO:0000256" key="1">
    <source>
        <dbReference type="ARBA" id="ARBA00007637"/>
    </source>
</evidence>
<accession>A0ABW4ZT34</accession>
<evidence type="ECO:0000313" key="3">
    <source>
        <dbReference type="EMBL" id="MFD2168571.1"/>
    </source>
</evidence>
<dbReference type="Gene3D" id="3.90.25.10">
    <property type="entry name" value="UDP-galactose 4-epimerase, domain 1"/>
    <property type="match status" value="1"/>
</dbReference>
<dbReference type="Gene3D" id="3.40.50.720">
    <property type="entry name" value="NAD(P)-binding Rossmann-like Domain"/>
    <property type="match status" value="1"/>
</dbReference>
<dbReference type="Pfam" id="PF01370">
    <property type="entry name" value="Epimerase"/>
    <property type="match status" value="1"/>
</dbReference>
<protein>
    <submittedName>
        <fullName evidence="3">NAD-dependent epimerase/dehydratase family protein</fullName>
    </submittedName>
</protein>
<comment type="caution">
    <text evidence="3">The sequence shown here is derived from an EMBL/GenBank/DDBJ whole genome shotgun (WGS) entry which is preliminary data.</text>
</comment>
<comment type="similarity">
    <text evidence="1">Belongs to the NAD(P)-dependent epimerase/dehydratase family.</text>
</comment>
<dbReference type="SUPFAM" id="SSF51735">
    <property type="entry name" value="NAD(P)-binding Rossmann-fold domains"/>
    <property type="match status" value="1"/>
</dbReference>
<keyword evidence="4" id="KW-1185">Reference proteome</keyword>
<dbReference type="InterPro" id="IPR036291">
    <property type="entry name" value="NAD(P)-bd_dom_sf"/>
</dbReference>